<evidence type="ECO:0000313" key="2">
    <source>
        <dbReference type="WBParaSite" id="ALUE_0001331501-mRNA-1"/>
    </source>
</evidence>
<dbReference type="AlphaFoldDB" id="A0A0M3I7U1"/>
<name>A0A0M3I7U1_ASCLU</name>
<keyword evidence="1" id="KW-1185">Reference proteome</keyword>
<accession>A0A0M3I7U1</accession>
<protein>
    <submittedName>
        <fullName evidence="2">Uncharacterized protein</fullName>
    </submittedName>
</protein>
<organism evidence="1 2">
    <name type="scientific">Ascaris lumbricoides</name>
    <name type="common">Giant roundworm</name>
    <dbReference type="NCBI Taxonomy" id="6252"/>
    <lineage>
        <taxon>Eukaryota</taxon>
        <taxon>Metazoa</taxon>
        <taxon>Ecdysozoa</taxon>
        <taxon>Nematoda</taxon>
        <taxon>Chromadorea</taxon>
        <taxon>Rhabditida</taxon>
        <taxon>Spirurina</taxon>
        <taxon>Ascaridomorpha</taxon>
        <taxon>Ascaridoidea</taxon>
        <taxon>Ascarididae</taxon>
        <taxon>Ascaris</taxon>
    </lineage>
</organism>
<dbReference type="WBParaSite" id="ALUE_0001331501-mRNA-1">
    <property type="protein sequence ID" value="ALUE_0001331501-mRNA-1"/>
    <property type="gene ID" value="ALUE_0001331501"/>
</dbReference>
<proteinExistence type="predicted"/>
<dbReference type="Proteomes" id="UP000036681">
    <property type="component" value="Unplaced"/>
</dbReference>
<evidence type="ECO:0000313" key="1">
    <source>
        <dbReference type="Proteomes" id="UP000036681"/>
    </source>
</evidence>
<sequence>MNATVRLADAFLEGAIDLLANPELDDCEIIYVQIDFYGNERGKRRSGFTADELSVNDEILLRMEILEQTQHHGRRDRQRKHCMQQTTKTIIALFQTPLRPNKAENCEGICLIS</sequence>
<reference evidence="2" key="1">
    <citation type="submission" date="2017-02" db="UniProtKB">
        <authorList>
            <consortium name="WormBaseParasite"/>
        </authorList>
    </citation>
    <scope>IDENTIFICATION</scope>
</reference>